<dbReference type="EMBL" id="JAPWTJ010000671">
    <property type="protein sequence ID" value="KAJ8976443.1"/>
    <property type="molecule type" value="Genomic_DNA"/>
</dbReference>
<evidence type="ECO:0000313" key="1">
    <source>
        <dbReference type="EMBL" id="KAJ8976443.1"/>
    </source>
</evidence>
<evidence type="ECO:0000313" key="2">
    <source>
        <dbReference type="Proteomes" id="UP001162164"/>
    </source>
</evidence>
<gene>
    <name evidence="1" type="ORF">NQ317_016062</name>
</gene>
<sequence length="252" mass="29715">MKKWTVFYDGKMKEYGDCGKIHHVKIDGIWTSDLPYFNYDVDMDPLCMAKSMAYERWSLSYFKDLKSNHQTHYEQFGNLKAKVTVDDRNYEISLDTVRDHTFGDQREWRQFHRYGLHFVSVENGDRFSVGKICLPISFSRLTVGYLYSAKYRKIFPVQACDLELYQHGEFGTPPKDFAFSFIAGNEKYTVKVTVADSPHFYLSKDCEAKFFEMFSLFEINGVKGWGSAEWQYRNIVGKDAEKKLNRFTFYLK</sequence>
<proteinExistence type="predicted"/>
<comment type="caution">
    <text evidence="1">The sequence shown here is derived from an EMBL/GenBank/DDBJ whole genome shotgun (WGS) entry which is preliminary data.</text>
</comment>
<dbReference type="PANTHER" id="PTHR34717">
    <property type="entry name" value="EG:BACR7A4.20 PROTEIN"/>
    <property type="match status" value="1"/>
</dbReference>
<organism evidence="1 2">
    <name type="scientific">Molorchus minor</name>
    <dbReference type="NCBI Taxonomy" id="1323400"/>
    <lineage>
        <taxon>Eukaryota</taxon>
        <taxon>Metazoa</taxon>
        <taxon>Ecdysozoa</taxon>
        <taxon>Arthropoda</taxon>
        <taxon>Hexapoda</taxon>
        <taxon>Insecta</taxon>
        <taxon>Pterygota</taxon>
        <taxon>Neoptera</taxon>
        <taxon>Endopterygota</taxon>
        <taxon>Coleoptera</taxon>
        <taxon>Polyphaga</taxon>
        <taxon>Cucujiformia</taxon>
        <taxon>Chrysomeloidea</taxon>
        <taxon>Cerambycidae</taxon>
        <taxon>Lamiinae</taxon>
        <taxon>Monochamini</taxon>
        <taxon>Molorchus</taxon>
    </lineage>
</organism>
<protein>
    <submittedName>
        <fullName evidence="1">Uncharacterized protein</fullName>
    </submittedName>
</protein>
<keyword evidence="2" id="KW-1185">Reference proteome</keyword>
<reference evidence="1" key="1">
    <citation type="journal article" date="2023" name="Insect Mol. Biol.">
        <title>Genome sequencing provides insights into the evolution of gene families encoding plant cell wall-degrading enzymes in longhorned beetles.</title>
        <authorList>
            <person name="Shin N.R."/>
            <person name="Okamura Y."/>
            <person name="Kirsch R."/>
            <person name="Pauchet Y."/>
        </authorList>
    </citation>
    <scope>NUCLEOTIDE SEQUENCE</scope>
    <source>
        <strain evidence="1">MMC_N1</strain>
    </source>
</reference>
<dbReference type="Proteomes" id="UP001162164">
    <property type="component" value="Unassembled WGS sequence"/>
</dbReference>
<dbReference type="PANTHER" id="PTHR34717:SF1">
    <property type="entry name" value="EG:BACR7A4.20 PROTEIN"/>
    <property type="match status" value="1"/>
</dbReference>
<name>A0ABQ9JE23_9CUCU</name>
<accession>A0ABQ9JE23</accession>